<dbReference type="SUPFAM" id="SSF55785">
    <property type="entry name" value="PYP-like sensor domain (PAS domain)"/>
    <property type="match status" value="1"/>
</dbReference>
<dbReference type="AlphaFoldDB" id="A0A251X7S8"/>
<comment type="caution">
    <text evidence="3">The sequence shown here is derived from an EMBL/GenBank/DDBJ whole genome shotgun (WGS) entry which is preliminary data.</text>
</comment>
<sequence>MSLRHKILWSIIAVLLILLVVLSFFMSIISLQRFIEIEEKTIERNLERLQYLIEEELNHLTVHARNYAVWDQTYNYIHSPTESYLIENFSDTNLESLNLNWMALLGLEGKIIFGRHNMLEHDTIDSTTDFLKYDLTFGLNFEKKSAAGILSFSHYPMLFASHVILNSQREGPVRGSLMVGRYLTTEKLQAISKQLQLNIKMQTLNKHFNSSNFEDAWQQLQQQHKTRLVKSLSAKEAAGYLLLHDINQQPSLIFEIIFPREIYQQGLINVYYISGAIIITGIFFIVILLLLIDKLILSRLTELSQSMSDISLEPKQLQVLKTDDYGDELTQLTITINNMLLSLHDNHQRLKHNETRLKTAQRIAHVGHWEWNLHRDEHYWSEELFNLLKLSPKKDEINQHLFLKHIPISEQEMVQFTFTKTIETGQANELEHHIIDAQGQTRIFHTRIECINGFNTSHHHVIATIQYQFFQSRIIILFK</sequence>
<dbReference type="GO" id="GO:0007165">
    <property type="term" value="P:signal transduction"/>
    <property type="evidence" value="ECO:0007669"/>
    <property type="project" value="InterPro"/>
</dbReference>
<reference evidence="3 4" key="1">
    <citation type="submission" date="2016-12" db="EMBL/GenBank/DDBJ databases">
        <title>Thioflexothrix psekupsii D3 genome sequencing and assembly.</title>
        <authorList>
            <person name="Fomenkov A."/>
            <person name="Vincze T."/>
            <person name="Grabovich M."/>
            <person name="Anton B.P."/>
            <person name="Dubinina G."/>
            <person name="Orlova M."/>
            <person name="Belousova E."/>
            <person name="Roberts R.J."/>
        </authorList>
    </citation>
    <scope>NUCLEOTIDE SEQUENCE [LARGE SCALE GENOMIC DNA]</scope>
    <source>
        <strain evidence="3">D3</strain>
    </source>
</reference>
<dbReference type="InterPro" id="IPR003660">
    <property type="entry name" value="HAMP_dom"/>
</dbReference>
<evidence type="ECO:0000313" key="3">
    <source>
        <dbReference type="EMBL" id="OUD14109.1"/>
    </source>
</evidence>
<dbReference type="GO" id="GO:0016020">
    <property type="term" value="C:membrane"/>
    <property type="evidence" value="ECO:0007669"/>
    <property type="project" value="InterPro"/>
</dbReference>
<dbReference type="Gene3D" id="6.10.340.10">
    <property type="match status" value="1"/>
</dbReference>
<dbReference type="Proteomes" id="UP000194798">
    <property type="component" value="Unassembled WGS sequence"/>
</dbReference>
<keyword evidence="1" id="KW-0812">Transmembrane</keyword>
<evidence type="ECO:0000259" key="2">
    <source>
        <dbReference type="PROSITE" id="PS50885"/>
    </source>
</evidence>
<dbReference type="RefSeq" id="WP_086487892.1">
    <property type="nucleotide sequence ID" value="NZ_MSLT01000012.1"/>
</dbReference>
<feature type="domain" description="HAMP" evidence="2">
    <location>
        <begin position="294"/>
        <end position="348"/>
    </location>
</feature>
<dbReference type="InterPro" id="IPR007892">
    <property type="entry name" value="CHASE4"/>
</dbReference>
<feature type="transmembrane region" description="Helical" evidence="1">
    <location>
        <begin position="7"/>
        <end position="31"/>
    </location>
</feature>
<dbReference type="PROSITE" id="PS50885">
    <property type="entry name" value="HAMP"/>
    <property type="match status" value="1"/>
</dbReference>
<protein>
    <recommendedName>
        <fullName evidence="2">HAMP domain-containing protein</fullName>
    </recommendedName>
</protein>
<organism evidence="3 4">
    <name type="scientific">Thioflexithrix psekupsensis</name>
    <dbReference type="NCBI Taxonomy" id="1570016"/>
    <lineage>
        <taxon>Bacteria</taxon>
        <taxon>Pseudomonadati</taxon>
        <taxon>Pseudomonadota</taxon>
        <taxon>Gammaproteobacteria</taxon>
        <taxon>Thiotrichales</taxon>
        <taxon>Thioflexithrix</taxon>
    </lineage>
</organism>
<dbReference type="EMBL" id="MSLT01000012">
    <property type="protein sequence ID" value="OUD14109.1"/>
    <property type="molecule type" value="Genomic_DNA"/>
</dbReference>
<name>A0A251X7S8_9GAMM</name>
<evidence type="ECO:0000256" key="1">
    <source>
        <dbReference type="SAM" id="Phobius"/>
    </source>
</evidence>
<evidence type="ECO:0000313" key="4">
    <source>
        <dbReference type="Proteomes" id="UP000194798"/>
    </source>
</evidence>
<accession>A0A251X7S8</accession>
<keyword evidence="4" id="KW-1185">Reference proteome</keyword>
<dbReference type="Gene3D" id="3.30.450.20">
    <property type="entry name" value="PAS domain"/>
    <property type="match status" value="1"/>
</dbReference>
<feature type="transmembrane region" description="Helical" evidence="1">
    <location>
        <begin position="270"/>
        <end position="292"/>
    </location>
</feature>
<gene>
    <name evidence="3" type="ORF">TPSD3_07150</name>
</gene>
<proteinExistence type="predicted"/>
<dbReference type="OrthoDB" id="8573350at2"/>
<keyword evidence="1" id="KW-0472">Membrane</keyword>
<dbReference type="InterPro" id="IPR035965">
    <property type="entry name" value="PAS-like_dom_sf"/>
</dbReference>
<dbReference type="Pfam" id="PF05228">
    <property type="entry name" value="CHASE4"/>
    <property type="match status" value="1"/>
</dbReference>
<keyword evidence="1" id="KW-1133">Transmembrane helix</keyword>